<dbReference type="CDD" id="cd00590">
    <property type="entry name" value="RRM_SF"/>
    <property type="match status" value="1"/>
</dbReference>
<evidence type="ECO:0000256" key="1">
    <source>
        <dbReference type="PROSITE-ProRule" id="PRU00176"/>
    </source>
</evidence>
<feature type="region of interest" description="Disordered" evidence="2">
    <location>
        <begin position="847"/>
        <end position="898"/>
    </location>
</feature>
<dbReference type="InterPro" id="IPR035979">
    <property type="entry name" value="RBD_domain_sf"/>
</dbReference>
<keyword evidence="5" id="KW-1185">Reference proteome</keyword>
<dbReference type="PANTHER" id="PTHR21494:SF2">
    <property type="entry name" value="NUCLEIC ACID BINDING PROTEIN"/>
    <property type="match status" value="1"/>
</dbReference>
<organism evidence="4 5">
    <name type="scientific">Carnegiea gigantea</name>
    <dbReference type="NCBI Taxonomy" id="171969"/>
    <lineage>
        <taxon>Eukaryota</taxon>
        <taxon>Viridiplantae</taxon>
        <taxon>Streptophyta</taxon>
        <taxon>Embryophyta</taxon>
        <taxon>Tracheophyta</taxon>
        <taxon>Spermatophyta</taxon>
        <taxon>Magnoliopsida</taxon>
        <taxon>eudicotyledons</taxon>
        <taxon>Gunneridae</taxon>
        <taxon>Pentapetalae</taxon>
        <taxon>Caryophyllales</taxon>
        <taxon>Cactineae</taxon>
        <taxon>Cactaceae</taxon>
        <taxon>Cactoideae</taxon>
        <taxon>Echinocereeae</taxon>
        <taxon>Carnegiea</taxon>
    </lineage>
</organism>
<evidence type="ECO:0000259" key="3">
    <source>
        <dbReference type="PROSITE" id="PS50102"/>
    </source>
</evidence>
<feature type="region of interest" description="Disordered" evidence="2">
    <location>
        <begin position="172"/>
        <end position="198"/>
    </location>
</feature>
<dbReference type="AlphaFoldDB" id="A0A9Q1QEJ2"/>
<gene>
    <name evidence="4" type="ORF">Cgig2_001077</name>
</gene>
<accession>A0A9Q1QEJ2</accession>
<evidence type="ECO:0000256" key="2">
    <source>
        <dbReference type="SAM" id="MobiDB-lite"/>
    </source>
</evidence>
<feature type="compositionally biased region" description="Polar residues" evidence="2">
    <location>
        <begin position="177"/>
        <end position="191"/>
    </location>
</feature>
<dbReference type="Pfam" id="PF00076">
    <property type="entry name" value="RRM_1"/>
    <property type="match status" value="1"/>
</dbReference>
<evidence type="ECO:0000313" key="4">
    <source>
        <dbReference type="EMBL" id="KAJ8437730.1"/>
    </source>
</evidence>
<dbReference type="CDD" id="cd21546">
    <property type="entry name" value="SPOC_FPA-like"/>
    <property type="match status" value="1"/>
</dbReference>
<feature type="compositionally biased region" description="Pro residues" evidence="2">
    <location>
        <begin position="847"/>
        <end position="891"/>
    </location>
</feature>
<name>A0A9Q1QEJ2_9CARY</name>
<dbReference type="Gene3D" id="3.30.70.330">
    <property type="match status" value="1"/>
</dbReference>
<proteinExistence type="predicted"/>
<protein>
    <recommendedName>
        <fullName evidence="3">RRM domain-containing protein</fullName>
    </recommendedName>
</protein>
<dbReference type="GO" id="GO:0043130">
    <property type="term" value="F:ubiquitin binding"/>
    <property type="evidence" value="ECO:0007669"/>
    <property type="project" value="TreeGrafter"/>
</dbReference>
<dbReference type="PROSITE" id="PS50102">
    <property type="entry name" value="RRM"/>
    <property type="match status" value="1"/>
</dbReference>
<dbReference type="Proteomes" id="UP001153076">
    <property type="component" value="Unassembled WGS sequence"/>
</dbReference>
<dbReference type="InterPro" id="IPR000504">
    <property type="entry name" value="RRM_dom"/>
</dbReference>
<comment type="caution">
    <text evidence="4">The sequence shown here is derived from an EMBL/GenBank/DDBJ whole genome shotgun (WGS) entry which is preliminary data.</text>
</comment>
<dbReference type="InterPro" id="IPR012921">
    <property type="entry name" value="SPOC_C"/>
</dbReference>
<dbReference type="SMART" id="SM00360">
    <property type="entry name" value="RRM"/>
    <property type="match status" value="1"/>
</dbReference>
<dbReference type="EMBL" id="JAKOGI010000283">
    <property type="protein sequence ID" value="KAJ8437730.1"/>
    <property type="molecule type" value="Genomic_DNA"/>
</dbReference>
<feature type="domain" description="RRM" evidence="3">
    <location>
        <begin position="461"/>
        <end position="533"/>
    </location>
</feature>
<keyword evidence="1" id="KW-0694">RNA-binding</keyword>
<dbReference type="OrthoDB" id="5577209at2759"/>
<dbReference type="PANTHER" id="PTHR21494">
    <property type="entry name" value="ACTIVATING SIGNAL COINTEGRATOR 1 COMPLEX SUBUNIT 2 ASC-1 COMPLEX SUBUNIT P100"/>
    <property type="match status" value="1"/>
</dbReference>
<dbReference type="GO" id="GO:0003723">
    <property type="term" value="F:RNA binding"/>
    <property type="evidence" value="ECO:0007669"/>
    <property type="project" value="UniProtKB-UniRule"/>
</dbReference>
<sequence length="1054" mass="114222">MYNCNLPLIIRGEDTDGVSFDTAKNCILGLVGICCTASLEAPSSSVIRGICSAVFLNVVTFFASSIEGNDIFQILDKESLKMQVCAETFSQLKQCVLEEDAPPFFKLLRLRALCFLRIFFLCPKDLLAACFELFSNHAADGFCREAKYILRQLSDTLNSDGETRLFDGNGASGVPEASSSGMEVEASSNEVNSRRQESNCGHFNGNEAGLLKHCLLGMVLQQHHSLKKWIFSRYKGLRKLASAEAVSQVTIAFEGIFESFTELIKAQDVENSDEEVSDLSKYTSAQYLVHRVSDQWSPLSEVSGRDSALQIHDKSCKGESTHKISGQYLKRHGSILSLESDHDCHPNGSCNNDCGSLKCMSFDAKEQGATCHVWSSMPKDHLSDQSLSPLLEKPSEIKSSPFEQGEKAVQVGTPRAKLSDGMACGTGFGNNSAACYPSASSQVVWYSDGDPAALDVFSATRQLWLGSLTPGTSEAAVRFEFERFGPIENFSFFPVKGFALAEYRSIIDATKAREFMRRYSPWGYPVRIKFIDVGLGTRGAVSGVAIGSSCHVFVGNVFNQWAKDEIIRETMKAIWRGPRLVTDLTSEGALLLEFDSPEEAANAMACVRQFRRGVNNVTAPAPVGVGATDIPCTYPNYWNAAPAPVGNCLGNTCSTLLDSPHGQTVGSPTSRMNIAAPPCWMKPEGVPPEFVSPRAVFEQGFTIRGGQVIQSNMASSGCAEALGMGISHGSTSAPPEQMRIYWKPDLEKRSAAGAVTSTSIATQGPIIAPPQSVQAPLYMRPVYLPPTTNSWDAHGFSHHMPRPMPAGVHSSTISLPFVQASVTPLSQIPACGIQPYSQMVPQPIMPPHLPAMPPPQPVMPPPLPPSPLIVPPPPSSPPPPPPPPDADPAPPSIDLSNISSTRGSLQIQWQGTLAKSGVHYCTVSARRVDSDSCKYSGSVSEPTGWPIKLDMTKRTDFRHVKAAFTNTPPSRREVCELVPSSAADHKGFQDFILYLKQRECAGVIKIPAVRSLWARLLFILPYSPQACSVLSIRSKASDCLIAVVLPKEANSECP</sequence>
<reference evidence="4" key="1">
    <citation type="submission" date="2022-04" db="EMBL/GenBank/DDBJ databases">
        <title>Carnegiea gigantea Genome sequencing and assembly v2.</title>
        <authorList>
            <person name="Copetti D."/>
            <person name="Sanderson M.J."/>
            <person name="Burquez A."/>
            <person name="Wojciechowski M.F."/>
        </authorList>
    </citation>
    <scope>NUCLEOTIDE SEQUENCE</scope>
    <source>
        <strain evidence="4">SGP5-SGP5p</strain>
        <tissue evidence="4">Aerial part</tissue>
    </source>
</reference>
<evidence type="ECO:0000313" key="5">
    <source>
        <dbReference type="Proteomes" id="UP001153076"/>
    </source>
</evidence>
<dbReference type="InterPro" id="IPR012677">
    <property type="entry name" value="Nucleotide-bd_a/b_plait_sf"/>
</dbReference>
<dbReference type="Pfam" id="PF07744">
    <property type="entry name" value="SPOC"/>
    <property type="match status" value="1"/>
</dbReference>
<dbReference type="SUPFAM" id="SSF54928">
    <property type="entry name" value="RNA-binding domain, RBD"/>
    <property type="match status" value="1"/>
</dbReference>
<dbReference type="InterPro" id="IPR052586">
    <property type="entry name" value="ASCC2"/>
</dbReference>